<protein>
    <submittedName>
        <fullName evidence="2">GNAT family N-acetyltransferase</fullName>
    </submittedName>
</protein>
<comment type="caution">
    <text evidence="2">The sequence shown here is derived from an EMBL/GenBank/DDBJ whole genome shotgun (WGS) entry which is preliminary data.</text>
</comment>
<proteinExistence type="predicted"/>
<evidence type="ECO:0000313" key="3">
    <source>
        <dbReference type="Proteomes" id="UP000672097"/>
    </source>
</evidence>
<evidence type="ECO:0000313" key="2">
    <source>
        <dbReference type="EMBL" id="MBQ0934382.1"/>
    </source>
</evidence>
<dbReference type="SUPFAM" id="SSF55729">
    <property type="entry name" value="Acyl-CoA N-acyltransferases (Nat)"/>
    <property type="match status" value="1"/>
</dbReference>
<dbReference type="RefSeq" id="WP_210806180.1">
    <property type="nucleotide sequence ID" value="NZ_JAGQDG010000001.1"/>
</dbReference>
<dbReference type="InterPro" id="IPR016181">
    <property type="entry name" value="Acyl_CoA_acyltransferase"/>
</dbReference>
<keyword evidence="3" id="KW-1185">Reference proteome</keyword>
<dbReference type="Pfam" id="PF13302">
    <property type="entry name" value="Acetyltransf_3"/>
    <property type="match status" value="1"/>
</dbReference>
<dbReference type="PANTHER" id="PTHR43441:SF3">
    <property type="entry name" value="ACETYLTRANSFERASE"/>
    <property type="match status" value="1"/>
</dbReference>
<dbReference type="Proteomes" id="UP000672097">
    <property type="component" value="Unassembled WGS sequence"/>
</dbReference>
<organism evidence="2 3">
    <name type="scientific">Ideonella paludis</name>
    <dbReference type="NCBI Taxonomy" id="1233411"/>
    <lineage>
        <taxon>Bacteria</taxon>
        <taxon>Pseudomonadati</taxon>
        <taxon>Pseudomonadota</taxon>
        <taxon>Betaproteobacteria</taxon>
        <taxon>Burkholderiales</taxon>
        <taxon>Sphaerotilaceae</taxon>
        <taxon>Ideonella</taxon>
    </lineage>
</organism>
<dbReference type="InterPro" id="IPR000182">
    <property type="entry name" value="GNAT_dom"/>
</dbReference>
<dbReference type="Gene3D" id="3.40.630.30">
    <property type="match status" value="1"/>
</dbReference>
<dbReference type="CDD" id="cd04301">
    <property type="entry name" value="NAT_SF"/>
    <property type="match status" value="1"/>
</dbReference>
<name>A0ABS5DTC8_9BURK</name>
<accession>A0ABS5DTC8</accession>
<dbReference type="EMBL" id="JAGQDG010000001">
    <property type="protein sequence ID" value="MBQ0934382.1"/>
    <property type="molecule type" value="Genomic_DNA"/>
</dbReference>
<feature type="domain" description="N-acetyltransferase" evidence="1">
    <location>
        <begin position="19"/>
        <end position="191"/>
    </location>
</feature>
<dbReference type="PANTHER" id="PTHR43441">
    <property type="entry name" value="RIBOSOMAL-PROTEIN-SERINE ACETYLTRANSFERASE"/>
    <property type="match status" value="1"/>
</dbReference>
<evidence type="ECO:0000259" key="1">
    <source>
        <dbReference type="PROSITE" id="PS51186"/>
    </source>
</evidence>
<sequence>MPSSPLLRTFADQIETPRLLIRSPRPGDGPAVFEGVRDSLAALRAWPASLPWALFEPSLEASETFCREGHINTLARKELPMLMFVKDGGHYIGGAGFHHLDWDTPKCEAGYWCRPAFQGQGLVTEAVSALCRWAMKDLGMVRITALPDAQNHASRAVAERAGMVLEATLRHERKAPDGTLRDTCLYALTTA</sequence>
<dbReference type="PROSITE" id="PS51186">
    <property type="entry name" value="GNAT"/>
    <property type="match status" value="1"/>
</dbReference>
<reference evidence="2 3" key="1">
    <citation type="submission" date="2021-04" db="EMBL/GenBank/DDBJ databases">
        <title>The genome sequence of type strain Ideonella paludis KCTC 32238.</title>
        <authorList>
            <person name="Liu Y."/>
        </authorList>
    </citation>
    <scope>NUCLEOTIDE SEQUENCE [LARGE SCALE GENOMIC DNA]</scope>
    <source>
        <strain evidence="2 3">KCTC 32238</strain>
    </source>
</reference>
<gene>
    <name evidence="2" type="ORF">KAK11_03500</name>
</gene>
<dbReference type="InterPro" id="IPR051908">
    <property type="entry name" value="Ribosomal_N-acetyltransferase"/>
</dbReference>